<dbReference type="PANTHER" id="PTHR30055:SF243">
    <property type="entry name" value="HTH-TYPE TRANSCRIPTIONAL REGULATOR RV1816"/>
    <property type="match status" value="1"/>
</dbReference>
<dbReference type="PROSITE" id="PS50977">
    <property type="entry name" value="HTH_TETR_2"/>
    <property type="match status" value="1"/>
</dbReference>
<keyword evidence="1" id="KW-0805">Transcription regulation</keyword>
<evidence type="ECO:0000256" key="1">
    <source>
        <dbReference type="ARBA" id="ARBA00023015"/>
    </source>
</evidence>
<dbReference type="Pfam" id="PF00440">
    <property type="entry name" value="TetR_N"/>
    <property type="match status" value="1"/>
</dbReference>
<dbReference type="InterPro" id="IPR036271">
    <property type="entry name" value="Tet_transcr_reg_TetR-rel_C_sf"/>
</dbReference>
<feature type="DNA-binding region" description="H-T-H motif" evidence="4">
    <location>
        <begin position="34"/>
        <end position="53"/>
    </location>
</feature>
<evidence type="ECO:0000313" key="7">
    <source>
        <dbReference type="Proteomes" id="UP001501237"/>
    </source>
</evidence>
<evidence type="ECO:0000256" key="4">
    <source>
        <dbReference type="PROSITE-ProRule" id="PRU00335"/>
    </source>
</evidence>
<dbReference type="InterPro" id="IPR050109">
    <property type="entry name" value="HTH-type_TetR-like_transc_reg"/>
</dbReference>
<dbReference type="SUPFAM" id="SSF48498">
    <property type="entry name" value="Tetracyclin repressor-like, C-terminal domain"/>
    <property type="match status" value="1"/>
</dbReference>
<dbReference type="RefSeq" id="WP_344822852.1">
    <property type="nucleotide sequence ID" value="NZ_BAAAUV010000002.1"/>
</dbReference>
<organism evidence="6 7">
    <name type="scientific">Actinocorallia longicatena</name>
    <dbReference type="NCBI Taxonomy" id="111803"/>
    <lineage>
        <taxon>Bacteria</taxon>
        <taxon>Bacillati</taxon>
        <taxon>Actinomycetota</taxon>
        <taxon>Actinomycetes</taxon>
        <taxon>Streptosporangiales</taxon>
        <taxon>Thermomonosporaceae</taxon>
        <taxon>Actinocorallia</taxon>
    </lineage>
</organism>
<dbReference type="EMBL" id="BAAAUV010000002">
    <property type="protein sequence ID" value="GAA3199060.1"/>
    <property type="molecule type" value="Genomic_DNA"/>
</dbReference>
<dbReference type="InterPro" id="IPR025996">
    <property type="entry name" value="MT1864/Rv1816-like_C"/>
</dbReference>
<evidence type="ECO:0000256" key="3">
    <source>
        <dbReference type="ARBA" id="ARBA00023163"/>
    </source>
</evidence>
<sequence length="234" mass="26513">MTLGRRERVRAATIVEITETARKILIDEGPEAVTLRAIAREMGMTAPALYRYFPSHAELVRHMVGTLFNELTIALHTEIKAVPHADMRGKFLAATLTFRRWALEHRREYALLFGTPFPGIEDVYTDDFAAECGRQFGLTFLHLFEELWAGNPFPVPPEESLDPRLRVQLARYRDSVGTALPLGCMQFFLQCWVRLQGAVSLEVFGHLAFAFDDPEPLFLLMLEEVATHIGLAKP</sequence>
<dbReference type="PANTHER" id="PTHR30055">
    <property type="entry name" value="HTH-TYPE TRANSCRIPTIONAL REGULATOR RUTR"/>
    <property type="match status" value="1"/>
</dbReference>
<proteinExistence type="predicted"/>
<evidence type="ECO:0000256" key="2">
    <source>
        <dbReference type="ARBA" id="ARBA00023125"/>
    </source>
</evidence>
<name>A0ABP6Q0M9_9ACTN</name>
<keyword evidence="2 4" id="KW-0238">DNA-binding</keyword>
<gene>
    <name evidence="6" type="ORF">GCM10010468_11170</name>
</gene>
<dbReference type="InterPro" id="IPR009057">
    <property type="entry name" value="Homeodomain-like_sf"/>
</dbReference>
<evidence type="ECO:0000259" key="5">
    <source>
        <dbReference type="PROSITE" id="PS50977"/>
    </source>
</evidence>
<dbReference type="Proteomes" id="UP001501237">
    <property type="component" value="Unassembled WGS sequence"/>
</dbReference>
<accession>A0ABP6Q0M9</accession>
<dbReference type="SUPFAM" id="SSF46689">
    <property type="entry name" value="Homeodomain-like"/>
    <property type="match status" value="1"/>
</dbReference>
<dbReference type="Gene3D" id="1.10.357.10">
    <property type="entry name" value="Tetracycline Repressor, domain 2"/>
    <property type="match status" value="1"/>
</dbReference>
<keyword evidence="7" id="KW-1185">Reference proteome</keyword>
<reference evidence="7" key="1">
    <citation type="journal article" date="2019" name="Int. J. Syst. Evol. Microbiol.">
        <title>The Global Catalogue of Microorganisms (GCM) 10K type strain sequencing project: providing services to taxonomists for standard genome sequencing and annotation.</title>
        <authorList>
            <consortium name="The Broad Institute Genomics Platform"/>
            <consortium name="The Broad Institute Genome Sequencing Center for Infectious Disease"/>
            <person name="Wu L."/>
            <person name="Ma J."/>
        </authorList>
    </citation>
    <scope>NUCLEOTIDE SEQUENCE [LARGE SCALE GENOMIC DNA]</scope>
    <source>
        <strain evidence="7">JCM 9377</strain>
    </source>
</reference>
<dbReference type="InterPro" id="IPR001647">
    <property type="entry name" value="HTH_TetR"/>
</dbReference>
<dbReference type="Pfam" id="PF13305">
    <property type="entry name" value="TetR_C_33"/>
    <property type="match status" value="1"/>
</dbReference>
<protein>
    <submittedName>
        <fullName evidence="6">TetR/AcrR family transcriptional regulator</fullName>
    </submittedName>
</protein>
<comment type="caution">
    <text evidence="6">The sequence shown here is derived from an EMBL/GenBank/DDBJ whole genome shotgun (WGS) entry which is preliminary data.</text>
</comment>
<evidence type="ECO:0000313" key="6">
    <source>
        <dbReference type="EMBL" id="GAA3199060.1"/>
    </source>
</evidence>
<feature type="domain" description="HTH tetR-type" evidence="5">
    <location>
        <begin position="11"/>
        <end position="71"/>
    </location>
</feature>
<keyword evidence="3" id="KW-0804">Transcription</keyword>